<dbReference type="AlphaFoldDB" id="A0ABD2HUF9"/>
<evidence type="ECO:0000256" key="4">
    <source>
        <dbReference type="ARBA" id="ARBA00023136"/>
    </source>
</evidence>
<evidence type="ECO:0000313" key="8">
    <source>
        <dbReference type="Proteomes" id="UP001620626"/>
    </source>
</evidence>
<feature type="transmembrane region" description="Helical" evidence="5">
    <location>
        <begin position="144"/>
        <end position="164"/>
    </location>
</feature>
<evidence type="ECO:0000256" key="5">
    <source>
        <dbReference type="SAM" id="Phobius"/>
    </source>
</evidence>
<keyword evidence="2 5" id="KW-0812">Transmembrane</keyword>
<feature type="transmembrane region" description="Helical" evidence="5">
    <location>
        <begin position="197"/>
        <end position="216"/>
    </location>
</feature>
<keyword evidence="3 5" id="KW-1133">Transmembrane helix</keyword>
<dbReference type="Gene3D" id="1.20.1070.10">
    <property type="entry name" value="Rhodopsin 7-helix transmembrane proteins"/>
    <property type="match status" value="1"/>
</dbReference>
<keyword evidence="8" id="KW-1185">Reference proteome</keyword>
<keyword evidence="4 5" id="KW-0472">Membrane</keyword>
<comment type="subcellular location">
    <subcellularLocation>
        <location evidence="1">Membrane</location>
    </subcellularLocation>
</comment>
<feature type="transmembrane region" description="Helical" evidence="5">
    <location>
        <begin position="26"/>
        <end position="47"/>
    </location>
</feature>
<dbReference type="InterPro" id="IPR017452">
    <property type="entry name" value="GPCR_Rhodpsn_7TM"/>
</dbReference>
<dbReference type="CDD" id="cd00637">
    <property type="entry name" value="7tm_classA_rhodopsin-like"/>
    <property type="match status" value="1"/>
</dbReference>
<dbReference type="SUPFAM" id="SSF81321">
    <property type="entry name" value="Family A G protein-coupled receptor-like"/>
    <property type="match status" value="1"/>
</dbReference>
<dbReference type="InterPro" id="IPR047130">
    <property type="entry name" value="7TM_GPCR_Srsx_nematod"/>
</dbReference>
<dbReference type="PANTHER" id="PTHR23360:SF5">
    <property type="entry name" value="G-PROTEIN COUPLED RECEPTORS FAMILY 1 PROFILE DOMAIN-CONTAINING PROTEIN"/>
    <property type="match status" value="1"/>
</dbReference>
<evidence type="ECO:0000256" key="3">
    <source>
        <dbReference type="ARBA" id="ARBA00022989"/>
    </source>
</evidence>
<gene>
    <name evidence="7" type="ORF">niasHT_031846</name>
</gene>
<dbReference type="InterPro" id="IPR000276">
    <property type="entry name" value="GPCR_Rhodpsn"/>
</dbReference>
<reference evidence="7 8" key="1">
    <citation type="submission" date="2024-10" db="EMBL/GenBank/DDBJ databases">
        <authorList>
            <person name="Kim D."/>
        </authorList>
    </citation>
    <scope>NUCLEOTIDE SEQUENCE [LARGE SCALE GENOMIC DNA]</scope>
    <source>
        <strain evidence="7">BH-2024</strain>
    </source>
</reference>
<dbReference type="Pfam" id="PF10320">
    <property type="entry name" value="7TM_GPCR_Srsx"/>
    <property type="match status" value="1"/>
</dbReference>
<evidence type="ECO:0000259" key="6">
    <source>
        <dbReference type="PROSITE" id="PS50262"/>
    </source>
</evidence>
<dbReference type="EMBL" id="JBICBT010001358">
    <property type="protein sequence ID" value="KAL3071482.1"/>
    <property type="molecule type" value="Genomic_DNA"/>
</dbReference>
<evidence type="ECO:0000256" key="1">
    <source>
        <dbReference type="ARBA" id="ARBA00004370"/>
    </source>
</evidence>
<dbReference type="PANTHER" id="PTHR23360">
    <property type="entry name" value="G-PROTEIN COUPLED RECEPTORS FAMILY 1 PROFILE DOMAIN-CONTAINING PROTEIN-RELATED"/>
    <property type="match status" value="1"/>
</dbReference>
<organism evidence="7 8">
    <name type="scientific">Heterodera trifolii</name>
    <dbReference type="NCBI Taxonomy" id="157864"/>
    <lineage>
        <taxon>Eukaryota</taxon>
        <taxon>Metazoa</taxon>
        <taxon>Ecdysozoa</taxon>
        <taxon>Nematoda</taxon>
        <taxon>Chromadorea</taxon>
        <taxon>Rhabditida</taxon>
        <taxon>Tylenchina</taxon>
        <taxon>Tylenchomorpha</taxon>
        <taxon>Tylenchoidea</taxon>
        <taxon>Heteroderidae</taxon>
        <taxon>Heteroderinae</taxon>
        <taxon>Heterodera</taxon>
    </lineage>
</organism>
<proteinExistence type="predicted"/>
<dbReference type="SMART" id="SM01381">
    <property type="entry name" value="7TM_GPCR_Srsx"/>
    <property type="match status" value="1"/>
</dbReference>
<feature type="transmembrane region" description="Helical" evidence="5">
    <location>
        <begin position="75"/>
        <end position="95"/>
    </location>
</feature>
<name>A0ABD2HUF9_9BILA</name>
<dbReference type="GO" id="GO:0016020">
    <property type="term" value="C:membrane"/>
    <property type="evidence" value="ECO:0007669"/>
    <property type="project" value="UniProtKB-SubCell"/>
</dbReference>
<protein>
    <recommendedName>
        <fullName evidence="6">G-protein coupled receptors family 1 profile domain-containing protein</fullName>
    </recommendedName>
</protein>
<evidence type="ECO:0000256" key="2">
    <source>
        <dbReference type="ARBA" id="ARBA00022692"/>
    </source>
</evidence>
<comment type="caution">
    <text evidence="7">The sequence shown here is derived from an EMBL/GenBank/DDBJ whole genome shotgun (WGS) entry which is preliminary data.</text>
</comment>
<feature type="domain" description="G-protein coupled receptors family 1 profile" evidence="6">
    <location>
        <begin position="38"/>
        <end position="286"/>
    </location>
</feature>
<sequence>MNSTVDHYTYYRTTGQLSDNLFSGFVVRWIISCFGILLNSFLIYATIITRQVDLFPNSLHSVCNKLLAFDSAATILYQLGTFVGAFLMLTGIYFVPLPICCHFLQSLPLVGIYCSLITVLFLAIERILMIVFPIWYQYRKIRKIFLLLFFTCTAFSLLILQSVYRWVQDETRITMVVCSNQDCLQGLAGTLHYQLTVALNGLSIVCYALLWLFLKVKNKLETNTARKVFKSILAVMLANLFGQTLSGTVRILLSVLSVSPAQQSIVLMCMGHFTILIQAHNAPILYIFSEEYRRAFNQIFARFFGCETRTVDSHNIRITCVQNRNRLVPMNLR</sequence>
<feature type="transmembrane region" description="Helical" evidence="5">
    <location>
        <begin position="265"/>
        <end position="288"/>
    </location>
</feature>
<feature type="transmembrane region" description="Helical" evidence="5">
    <location>
        <begin position="107"/>
        <end position="132"/>
    </location>
</feature>
<feature type="transmembrane region" description="Helical" evidence="5">
    <location>
        <begin position="228"/>
        <end position="253"/>
    </location>
</feature>
<dbReference type="PROSITE" id="PS50262">
    <property type="entry name" value="G_PROTEIN_RECEP_F1_2"/>
    <property type="match status" value="1"/>
</dbReference>
<dbReference type="InterPro" id="IPR019424">
    <property type="entry name" value="7TM_GPCR_Srsx"/>
</dbReference>
<accession>A0ABD2HUF9</accession>
<evidence type="ECO:0000313" key="7">
    <source>
        <dbReference type="EMBL" id="KAL3071482.1"/>
    </source>
</evidence>
<dbReference type="Proteomes" id="UP001620626">
    <property type="component" value="Unassembled WGS sequence"/>
</dbReference>